<evidence type="ECO:0000256" key="1">
    <source>
        <dbReference type="SAM" id="Phobius"/>
    </source>
</evidence>
<accession>A0ABR6CQ36</accession>
<comment type="caution">
    <text evidence="2">The sequence shown here is derived from an EMBL/GenBank/DDBJ whole genome shotgun (WGS) entry which is preliminary data.</text>
</comment>
<evidence type="ECO:0000313" key="2">
    <source>
        <dbReference type="EMBL" id="MBA9027152.1"/>
    </source>
</evidence>
<keyword evidence="3" id="KW-1185">Reference proteome</keyword>
<keyword evidence="1" id="KW-1133">Transmembrane helix</keyword>
<protein>
    <submittedName>
        <fullName evidence="2">Uncharacterized protein</fullName>
    </submittedName>
</protein>
<reference evidence="2 3" key="1">
    <citation type="submission" date="2020-08" db="EMBL/GenBank/DDBJ databases">
        <title>Genomic Encyclopedia of Type Strains, Phase IV (KMG-IV): sequencing the most valuable type-strain genomes for metagenomic binning, comparative biology and taxonomic classification.</title>
        <authorList>
            <person name="Goeker M."/>
        </authorList>
    </citation>
    <scope>NUCLEOTIDE SEQUENCE [LARGE SCALE GENOMIC DNA]</scope>
    <source>
        <strain evidence="2 3">DSM 105481</strain>
    </source>
</reference>
<proteinExistence type="predicted"/>
<dbReference type="Proteomes" id="UP000626697">
    <property type="component" value="Unassembled WGS sequence"/>
</dbReference>
<name>A0ABR6CQ36_9BACI</name>
<feature type="transmembrane region" description="Helical" evidence="1">
    <location>
        <begin position="12"/>
        <end position="32"/>
    </location>
</feature>
<keyword evidence="1" id="KW-0472">Membrane</keyword>
<sequence>MPEMSEFWGFSLAPYISIVGITILALFCLFIARTYVKKL</sequence>
<gene>
    <name evidence="2" type="ORF">HNP81_002442</name>
</gene>
<dbReference type="EMBL" id="JACJHX010000006">
    <property type="protein sequence ID" value="MBA9027152.1"/>
    <property type="molecule type" value="Genomic_DNA"/>
</dbReference>
<keyword evidence="1" id="KW-0812">Transmembrane</keyword>
<evidence type="ECO:0000313" key="3">
    <source>
        <dbReference type="Proteomes" id="UP000626697"/>
    </source>
</evidence>
<organism evidence="2 3">
    <name type="scientific">Peribacillus huizhouensis</name>
    <dbReference type="NCBI Taxonomy" id="1501239"/>
    <lineage>
        <taxon>Bacteria</taxon>
        <taxon>Bacillati</taxon>
        <taxon>Bacillota</taxon>
        <taxon>Bacilli</taxon>
        <taxon>Bacillales</taxon>
        <taxon>Bacillaceae</taxon>
        <taxon>Peribacillus</taxon>
    </lineage>
</organism>